<evidence type="ECO:0000256" key="2">
    <source>
        <dbReference type="ARBA" id="ARBA00008974"/>
    </source>
</evidence>
<name>A0A1E4T9W9_9ASCO</name>
<dbReference type="EMBL" id="KV453843">
    <property type="protein sequence ID" value="ODV88503.1"/>
    <property type="molecule type" value="Genomic_DNA"/>
</dbReference>
<dbReference type="Gene3D" id="1.10.4160.10">
    <property type="entry name" value="Hydantoin permease"/>
    <property type="match status" value="1"/>
</dbReference>
<keyword evidence="4 6" id="KW-1133">Transmembrane helix</keyword>
<dbReference type="CDD" id="cd11482">
    <property type="entry name" value="SLC-NCS1sbd_NRT1-like"/>
    <property type="match status" value="1"/>
</dbReference>
<dbReference type="Proteomes" id="UP000095023">
    <property type="component" value="Unassembled WGS sequence"/>
</dbReference>
<evidence type="ECO:0000256" key="1">
    <source>
        <dbReference type="ARBA" id="ARBA00004141"/>
    </source>
</evidence>
<dbReference type="GO" id="GO:0015205">
    <property type="term" value="F:nucleobase transmembrane transporter activity"/>
    <property type="evidence" value="ECO:0007669"/>
    <property type="project" value="TreeGrafter"/>
</dbReference>
<feature type="transmembrane region" description="Helical" evidence="6">
    <location>
        <begin position="389"/>
        <end position="413"/>
    </location>
</feature>
<dbReference type="InterPro" id="IPR045225">
    <property type="entry name" value="Uracil/uridine/allantoin_perm"/>
</dbReference>
<evidence type="ECO:0000313" key="8">
    <source>
        <dbReference type="Proteomes" id="UP000095023"/>
    </source>
</evidence>
<evidence type="ECO:0000256" key="4">
    <source>
        <dbReference type="ARBA" id="ARBA00022989"/>
    </source>
</evidence>
<feature type="transmembrane region" description="Helical" evidence="6">
    <location>
        <begin position="233"/>
        <end position="254"/>
    </location>
</feature>
<dbReference type="InterPro" id="IPR001248">
    <property type="entry name" value="Pur-cyt_permease"/>
</dbReference>
<feature type="transmembrane region" description="Helical" evidence="6">
    <location>
        <begin position="164"/>
        <end position="182"/>
    </location>
</feature>
<feature type="transmembrane region" description="Helical" evidence="6">
    <location>
        <begin position="194"/>
        <end position="213"/>
    </location>
</feature>
<evidence type="ECO:0000313" key="7">
    <source>
        <dbReference type="EMBL" id="ODV88503.1"/>
    </source>
</evidence>
<feature type="transmembrane region" description="Helical" evidence="6">
    <location>
        <begin position="66"/>
        <end position="89"/>
    </location>
</feature>
<reference evidence="8" key="1">
    <citation type="submission" date="2016-02" db="EMBL/GenBank/DDBJ databases">
        <title>Comparative genomics of biotechnologically important yeasts.</title>
        <authorList>
            <consortium name="DOE Joint Genome Institute"/>
            <person name="Riley R."/>
            <person name="Haridas S."/>
            <person name="Wolfe K.H."/>
            <person name="Lopes M.R."/>
            <person name="Hittinger C.T."/>
            <person name="Goker M."/>
            <person name="Salamov A."/>
            <person name="Wisecaver J."/>
            <person name="Long T.M."/>
            <person name="Aerts A.L."/>
            <person name="Barry K."/>
            <person name="Choi C."/>
            <person name="Clum A."/>
            <person name="Coughlan A.Y."/>
            <person name="Deshpande S."/>
            <person name="Douglass A.P."/>
            <person name="Hanson S.J."/>
            <person name="Klenk H.-P."/>
            <person name="Labutti K."/>
            <person name="Lapidus A."/>
            <person name="Lindquist E."/>
            <person name="Lipzen A."/>
            <person name="Meier-Kolthoff J.P."/>
            <person name="Ohm R.A."/>
            <person name="Otillar R.P."/>
            <person name="Pangilinan J."/>
            <person name="Peng Y."/>
            <person name="Rokas A."/>
            <person name="Rosa C.A."/>
            <person name="Scheuner C."/>
            <person name="Sibirny A.A."/>
            <person name="Slot J.C."/>
            <person name="Stielow J.B."/>
            <person name="Sun H."/>
            <person name="Kurtzman C.P."/>
            <person name="Blackwell M."/>
            <person name="Jeffries T.W."/>
            <person name="Grigoriev I.V."/>
        </authorList>
    </citation>
    <scope>NUCLEOTIDE SEQUENCE [LARGE SCALE GENOMIC DNA]</scope>
    <source>
        <strain evidence="8">NRRL Y-17796</strain>
    </source>
</reference>
<evidence type="ECO:0008006" key="9">
    <source>
        <dbReference type="Google" id="ProtNLM"/>
    </source>
</evidence>
<evidence type="ECO:0000256" key="3">
    <source>
        <dbReference type="ARBA" id="ARBA00022692"/>
    </source>
</evidence>
<feature type="transmembrane region" description="Helical" evidence="6">
    <location>
        <begin position="442"/>
        <end position="462"/>
    </location>
</feature>
<accession>A0A1E4T9W9</accession>
<keyword evidence="3 6" id="KW-0812">Transmembrane</keyword>
<keyword evidence="8" id="KW-1185">Reference proteome</keyword>
<comment type="similarity">
    <text evidence="2">Belongs to the purine-cytosine permease (2.A.39) family.</text>
</comment>
<dbReference type="GO" id="GO:0005886">
    <property type="term" value="C:plasma membrane"/>
    <property type="evidence" value="ECO:0007669"/>
    <property type="project" value="TreeGrafter"/>
</dbReference>
<organism evidence="7 8">
    <name type="scientific">Tortispora caseinolytica NRRL Y-17796</name>
    <dbReference type="NCBI Taxonomy" id="767744"/>
    <lineage>
        <taxon>Eukaryota</taxon>
        <taxon>Fungi</taxon>
        <taxon>Dikarya</taxon>
        <taxon>Ascomycota</taxon>
        <taxon>Saccharomycotina</taxon>
        <taxon>Trigonopsidomycetes</taxon>
        <taxon>Trigonopsidales</taxon>
        <taxon>Trigonopsidaceae</taxon>
        <taxon>Tortispora</taxon>
    </lineage>
</organism>
<sequence length="537" mass="59916">MGFKSFVKRFELPATRLQNEDLLPTPPEKMTWTWFNFFMYWFSESWAISTWTLGSSLMTTGGMKTYECIICIFFTNLIISCIIVCNGRASAMYHIGFPVLGRVSFGIYGTYFIVIMRAMLGVIWTSVQMFFLGQFVTVILRVIFPSFYTMANHIPLNQNVTVQELTGFFIAFAITLPFMFIPHHKVRHLFSVKGAIVPFAGLGLVIWACKVNGGAGSPDALVNWTIRNSGTTTFAFSVLGQMNSIFGASSALVVTVPDLARYSNRPWAQVWGQILALPVAQTICASFGIITTSALYEYYGEAYWDLYTMFNGILDHSYTPASRAGVFFAAFFFAFATLGTSIACNIIPFAADVTCLWPRYINIIRGQFICILISLGTVPWKILRDATTFLNFLGGYSIFQGPVVGILVVDYVIRRGNIDINHLYHTQSDGPYWYKHGVNWRAIAAFVIGFALPFPGFCATLANSTGIAIGGFRLFNMGYFLSVVMGSLSYVGVCYFFRLPQVDFTAPIEVNAKMVMDFSTEEDPERASPAVDSKPEL</sequence>
<feature type="transmembrane region" description="Helical" evidence="6">
    <location>
        <begin position="122"/>
        <end position="144"/>
    </location>
</feature>
<protein>
    <recommendedName>
        <fullName evidence="9">Allantoin permease</fullName>
    </recommendedName>
</protein>
<dbReference type="PANTHER" id="PTHR30618">
    <property type="entry name" value="NCS1 FAMILY PURINE/PYRIMIDINE TRANSPORTER"/>
    <property type="match status" value="1"/>
</dbReference>
<dbReference type="AlphaFoldDB" id="A0A1E4T9W9"/>
<feature type="transmembrane region" description="Helical" evidence="6">
    <location>
        <begin position="326"/>
        <end position="351"/>
    </location>
</feature>
<evidence type="ECO:0000256" key="6">
    <source>
        <dbReference type="SAM" id="Phobius"/>
    </source>
</evidence>
<dbReference type="Pfam" id="PF02133">
    <property type="entry name" value="Transp_cyt_pur"/>
    <property type="match status" value="1"/>
</dbReference>
<gene>
    <name evidence="7" type="ORF">CANCADRAFT_32083</name>
</gene>
<feature type="transmembrane region" description="Helical" evidence="6">
    <location>
        <begin position="474"/>
        <end position="497"/>
    </location>
</feature>
<dbReference type="PANTHER" id="PTHR30618:SF0">
    <property type="entry name" value="PURINE-URACIL PERMEASE NCS1"/>
    <property type="match status" value="1"/>
</dbReference>
<comment type="subcellular location">
    <subcellularLocation>
        <location evidence="1">Membrane</location>
        <topology evidence="1">Multi-pass membrane protein</topology>
    </subcellularLocation>
</comment>
<keyword evidence="5 6" id="KW-0472">Membrane</keyword>
<evidence type="ECO:0000256" key="5">
    <source>
        <dbReference type="ARBA" id="ARBA00023136"/>
    </source>
</evidence>
<feature type="transmembrane region" description="Helical" evidence="6">
    <location>
        <begin position="274"/>
        <end position="296"/>
    </location>
</feature>
<proteinExistence type="inferred from homology"/>
<feature type="transmembrane region" description="Helical" evidence="6">
    <location>
        <begin position="363"/>
        <end position="383"/>
    </location>
</feature>
<dbReference type="OrthoDB" id="2018619at2759"/>
<feature type="transmembrane region" description="Helical" evidence="6">
    <location>
        <begin position="95"/>
        <end position="115"/>
    </location>
</feature>